<organism evidence="1 2">
    <name type="scientific">Clostridium botulinum</name>
    <dbReference type="NCBI Taxonomy" id="1491"/>
    <lineage>
        <taxon>Bacteria</taxon>
        <taxon>Bacillati</taxon>
        <taxon>Bacillota</taxon>
        <taxon>Clostridia</taxon>
        <taxon>Eubacteriales</taxon>
        <taxon>Clostridiaceae</taxon>
        <taxon>Clostridium</taxon>
    </lineage>
</organism>
<reference evidence="1 2" key="1">
    <citation type="submission" date="2019-04" db="EMBL/GenBank/DDBJ databases">
        <title>Genome sequencing of Clostridium botulinum Groups I-IV and Clostridium butyricum.</title>
        <authorList>
            <person name="Brunt J."/>
            <person name="Van Vliet A.H.M."/>
            <person name="Stringer S.C."/>
            <person name="Carter A.T."/>
            <person name="Peck M.W."/>
        </authorList>
    </citation>
    <scope>NUCLEOTIDE SEQUENCE [LARGE SCALE GENOMIC DNA]</scope>
    <source>
        <strain evidence="1 2">IFR 18/054</strain>
    </source>
</reference>
<sequence length="66" mass="7752">MTSILSLCKSRELWVEYRTCCEALKSLLYKFFNNSDQFNSKDDNTKNSLLILSYESIFIYIPRGSL</sequence>
<gene>
    <name evidence="1" type="ORF">FCV25_01720</name>
</gene>
<protein>
    <submittedName>
        <fullName evidence="1">DUF4231 domain-containing protein</fullName>
    </submittedName>
</protein>
<name>A0A6B4BHU7_CLOBO</name>
<comment type="caution">
    <text evidence="1">The sequence shown here is derived from an EMBL/GenBank/DDBJ whole genome shotgun (WGS) entry which is preliminary data.</text>
</comment>
<dbReference type="Proteomes" id="UP000472521">
    <property type="component" value="Unassembled WGS sequence"/>
</dbReference>
<accession>A0A6B4BHU7</accession>
<dbReference type="AlphaFoldDB" id="A0A6B4BHU7"/>
<evidence type="ECO:0000313" key="1">
    <source>
        <dbReference type="EMBL" id="NFF00509.1"/>
    </source>
</evidence>
<evidence type="ECO:0000313" key="2">
    <source>
        <dbReference type="Proteomes" id="UP000472521"/>
    </source>
</evidence>
<dbReference type="Pfam" id="PF14015">
    <property type="entry name" value="DUF4231"/>
    <property type="match status" value="1"/>
</dbReference>
<proteinExistence type="predicted"/>
<dbReference type="InterPro" id="IPR025325">
    <property type="entry name" value="DUF4231"/>
</dbReference>
<dbReference type="EMBL" id="SWND01000001">
    <property type="protein sequence ID" value="NFF00509.1"/>
    <property type="molecule type" value="Genomic_DNA"/>
</dbReference>